<feature type="transmembrane region" description="Helical" evidence="12">
    <location>
        <begin position="37"/>
        <end position="53"/>
    </location>
</feature>
<comment type="subcellular location">
    <subcellularLocation>
        <location evidence="1">Cell inner membrane</location>
        <topology evidence="1">Multi-pass membrane protein</topology>
    </subcellularLocation>
</comment>
<evidence type="ECO:0000256" key="8">
    <source>
        <dbReference type="ARBA" id="ARBA00022958"/>
    </source>
</evidence>
<keyword evidence="11 12" id="KW-0472">Membrane</keyword>
<evidence type="ECO:0000256" key="5">
    <source>
        <dbReference type="ARBA" id="ARBA00022519"/>
    </source>
</evidence>
<keyword evidence="9 12" id="KW-1133">Transmembrane helix</keyword>
<evidence type="ECO:0000256" key="9">
    <source>
        <dbReference type="ARBA" id="ARBA00022989"/>
    </source>
</evidence>
<dbReference type="GO" id="GO:0015379">
    <property type="term" value="F:potassium:chloride symporter activity"/>
    <property type="evidence" value="ECO:0007669"/>
    <property type="project" value="InterPro"/>
</dbReference>
<dbReference type="PANTHER" id="PTHR32024">
    <property type="entry name" value="TRK SYSTEM POTASSIUM UPTAKE PROTEIN TRKG-RELATED"/>
    <property type="match status" value="1"/>
</dbReference>
<feature type="transmembrane region" description="Helical" evidence="12">
    <location>
        <begin position="65"/>
        <end position="89"/>
    </location>
</feature>
<keyword evidence="6" id="KW-0633">Potassium transport</keyword>
<keyword evidence="10" id="KW-0406">Ion transport</keyword>
<evidence type="ECO:0000256" key="4">
    <source>
        <dbReference type="ARBA" id="ARBA00022475"/>
    </source>
</evidence>
<evidence type="ECO:0000256" key="10">
    <source>
        <dbReference type="ARBA" id="ARBA00023065"/>
    </source>
</evidence>
<protein>
    <submittedName>
        <fullName evidence="13">Potassium transporter</fullName>
    </submittedName>
</protein>
<keyword evidence="5" id="KW-0997">Cell inner membrane</keyword>
<keyword evidence="4" id="KW-1003">Cell membrane</keyword>
<keyword evidence="7 12" id="KW-0812">Transmembrane</keyword>
<gene>
    <name evidence="13" type="ORF">AMQ74_00880</name>
</gene>
<dbReference type="AlphaFoldDB" id="A0A150J4C9"/>
<evidence type="ECO:0000256" key="7">
    <source>
        <dbReference type="ARBA" id="ARBA00022692"/>
    </source>
</evidence>
<evidence type="ECO:0000256" key="12">
    <source>
        <dbReference type="SAM" id="Phobius"/>
    </source>
</evidence>
<evidence type="ECO:0000313" key="13">
    <source>
        <dbReference type="EMBL" id="KYC52079.1"/>
    </source>
</evidence>
<dbReference type="PATRIC" id="fig|1705564.3.peg.907"/>
<evidence type="ECO:0000256" key="6">
    <source>
        <dbReference type="ARBA" id="ARBA00022538"/>
    </source>
</evidence>
<proteinExistence type="inferred from homology"/>
<dbReference type="InterPro" id="IPR004772">
    <property type="entry name" value="TrkH"/>
</dbReference>
<accession>A0A150J4C9</accession>
<evidence type="ECO:0000256" key="3">
    <source>
        <dbReference type="ARBA" id="ARBA00022448"/>
    </source>
</evidence>
<feature type="transmembrane region" description="Helical" evidence="12">
    <location>
        <begin position="130"/>
        <end position="159"/>
    </location>
</feature>
<feature type="transmembrane region" description="Helical" evidence="12">
    <location>
        <begin position="180"/>
        <end position="204"/>
    </location>
</feature>
<feature type="transmembrane region" description="Helical" evidence="12">
    <location>
        <begin position="390"/>
        <end position="413"/>
    </location>
</feature>
<comment type="similarity">
    <text evidence="2">Belongs to the TrkH potassium transport family.</text>
</comment>
<dbReference type="PIRSF" id="PIRSF006247">
    <property type="entry name" value="TrkH"/>
    <property type="match status" value="1"/>
</dbReference>
<dbReference type="InterPro" id="IPR003445">
    <property type="entry name" value="Cat_transpt"/>
</dbReference>
<sequence>MRTKSVLPIIGRILMMIAISMVAPILCAYYYGEKEIVIFFISMVLTFITGYLLSKIRENDDGLRLIEGLAVVSLGWAIITAFGALPFYLTGTLGYIDAYFETMSGFTTTGASVINNVEILPKSILFWRAFIQWIGGMGIIVLAIAVLPALSVGGMQMFAAESPGPKLDKLKPQMRETAKLLYGVYLIFTAAQVILLMIGGMNLFDSTCHTFTTLATGGFSTKNASIGYYNSAYIDAVVIVFMFLSGANFMLHYNLLRGKFNYFKDREFMFYLAVVMGAILLMTLDLTYNVYGNIIDSFRYASFQVTSIITTTGFATANFDIFPSHSRIILIVLMFIGGCAGSTGGAIKNIRVLIILKYLYREIYQYVHPNAILSVKVGEETIQEDILKDVMAFFIGYIIIFVVATAIVAAYGIDMITAISSVAATQGNVGPGLGLVGPTTTYAALPVFVKVVLTFCMWVGRLEIFTVMVLFIPDFWKE</sequence>
<dbReference type="NCBIfam" id="TIGR00933">
    <property type="entry name" value="2a38"/>
    <property type="match status" value="1"/>
</dbReference>
<name>A0A150J4C9_9EURY</name>
<dbReference type="Proteomes" id="UP000075578">
    <property type="component" value="Unassembled WGS sequence"/>
</dbReference>
<dbReference type="GO" id="GO:0005886">
    <property type="term" value="C:plasma membrane"/>
    <property type="evidence" value="ECO:0007669"/>
    <property type="project" value="UniProtKB-SubCell"/>
</dbReference>
<dbReference type="EMBL" id="LNGD01000042">
    <property type="protein sequence ID" value="KYC52079.1"/>
    <property type="molecule type" value="Genomic_DNA"/>
</dbReference>
<comment type="caution">
    <text evidence="13">The sequence shown here is derived from an EMBL/GenBank/DDBJ whole genome shotgun (WGS) entry which is preliminary data.</text>
</comment>
<feature type="transmembrane region" description="Helical" evidence="12">
    <location>
        <begin position="268"/>
        <end position="291"/>
    </location>
</feature>
<feature type="transmembrane region" description="Helical" evidence="12">
    <location>
        <begin position="232"/>
        <end position="256"/>
    </location>
</feature>
<evidence type="ECO:0000256" key="1">
    <source>
        <dbReference type="ARBA" id="ARBA00004429"/>
    </source>
</evidence>
<evidence type="ECO:0000256" key="11">
    <source>
        <dbReference type="ARBA" id="ARBA00023136"/>
    </source>
</evidence>
<organism evidence="13 14">
    <name type="scientific">Candidatus Methanofastidiosum methylothiophilum</name>
    <dbReference type="NCBI Taxonomy" id="1705564"/>
    <lineage>
        <taxon>Archaea</taxon>
        <taxon>Methanobacteriati</taxon>
        <taxon>Methanobacteriota</taxon>
        <taxon>Stenosarchaea group</taxon>
        <taxon>Candidatus Methanofastidiosia</taxon>
        <taxon>Candidatus Methanofastidiosales</taxon>
        <taxon>Candidatus Methanofastidiosaceae</taxon>
        <taxon>Candidatus Methanofastidiosum</taxon>
    </lineage>
</organism>
<reference evidence="13 14" key="1">
    <citation type="journal article" date="2016" name="ISME J.">
        <title>Chasing the elusive Euryarchaeota class WSA2: genomes reveal a uniquely fastidious methyl-reducing methanogen.</title>
        <authorList>
            <person name="Nobu M.K."/>
            <person name="Narihiro T."/>
            <person name="Kuroda K."/>
            <person name="Mei R."/>
            <person name="Liu W.T."/>
        </authorList>
    </citation>
    <scope>NUCLEOTIDE SEQUENCE [LARGE SCALE GENOMIC DNA]</scope>
    <source>
        <strain evidence="13">U1lsi0528_Bin089</strain>
    </source>
</reference>
<feature type="transmembrane region" description="Helical" evidence="12">
    <location>
        <begin position="328"/>
        <end position="347"/>
    </location>
</feature>
<feature type="transmembrane region" description="Helical" evidence="12">
    <location>
        <begin position="12"/>
        <end position="31"/>
    </location>
</feature>
<keyword evidence="3" id="KW-0813">Transport</keyword>
<evidence type="ECO:0000256" key="2">
    <source>
        <dbReference type="ARBA" id="ARBA00009137"/>
    </source>
</evidence>
<dbReference type="Pfam" id="PF02386">
    <property type="entry name" value="TrkH"/>
    <property type="match status" value="1"/>
</dbReference>
<feature type="transmembrane region" description="Helical" evidence="12">
    <location>
        <begin position="447"/>
        <end position="472"/>
    </location>
</feature>
<dbReference type="PANTHER" id="PTHR32024:SF2">
    <property type="entry name" value="TRK SYSTEM POTASSIUM UPTAKE PROTEIN TRKG-RELATED"/>
    <property type="match status" value="1"/>
</dbReference>
<keyword evidence="8" id="KW-0630">Potassium</keyword>
<evidence type="ECO:0000313" key="14">
    <source>
        <dbReference type="Proteomes" id="UP000075578"/>
    </source>
</evidence>